<dbReference type="NCBIfam" id="TIGR01494">
    <property type="entry name" value="ATPase_P-type"/>
    <property type="match status" value="1"/>
</dbReference>
<dbReference type="GO" id="GO:0043682">
    <property type="term" value="F:P-type divalent copper transporter activity"/>
    <property type="evidence" value="ECO:0007669"/>
    <property type="project" value="TreeGrafter"/>
</dbReference>
<keyword evidence="4 8" id="KW-0067">ATP-binding</keyword>
<dbReference type="SUPFAM" id="SSF81665">
    <property type="entry name" value="Calcium ATPase, transmembrane domain M"/>
    <property type="match status" value="1"/>
</dbReference>
<dbReference type="Gene3D" id="1.20.1110.10">
    <property type="entry name" value="Calcium-transporting ATPase, transmembrane domain"/>
    <property type="match status" value="1"/>
</dbReference>
<dbReference type="NCBIfam" id="TIGR01525">
    <property type="entry name" value="ATPase-IB_hvy"/>
    <property type="match status" value="1"/>
</dbReference>
<dbReference type="InterPro" id="IPR023299">
    <property type="entry name" value="ATPase_P-typ_cyto_dom_N"/>
</dbReference>
<comment type="similarity">
    <text evidence="8">Belongs to the cation transport ATPase (P-type) (TC 3.A.3) family. Type IB subfamily.</text>
</comment>
<keyword evidence="10" id="KW-1185">Reference proteome</keyword>
<dbReference type="InterPro" id="IPR023298">
    <property type="entry name" value="ATPase_P-typ_TM_dom_sf"/>
</dbReference>
<comment type="caution">
    <text evidence="9">The sequence shown here is derived from an EMBL/GenBank/DDBJ whole genome shotgun (WGS) entry which is preliminary data.</text>
</comment>
<dbReference type="GO" id="GO:0005524">
    <property type="term" value="F:ATP binding"/>
    <property type="evidence" value="ECO:0007669"/>
    <property type="project" value="UniProtKB-UniRule"/>
</dbReference>
<dbReference type="InterPro" id="IPR023214">
    <property type="entry name" value="HAD_sf"/>
</dbReference>
<keyword evidence="7 8" id="KW-0472">Membrane</keyword>
<keyword evidence="6 8" id="KW-1133">Transmembrane helix</keyword>
<evidence type="ECO:0000256" key="2">
    <source>
        <dbReference type="ARBA" id="ARBA00022692"/>
    </source>
</evidence>
<dbReference type="Proteomes" id="UP000747110">
    <property type="component" value="Unassembled WGS sequence"/>
</dbReference>
<protein>
    <submittedName>
        <fullName evidence="9">Uncharacterized protein</fullName>
    </submittedName>
</protein>
<evidence type="ECO:0000256" key="1">
    <source>
        <dbReference type="ARBA" id="ARBA00004141"/>
    </source>
</evidence>
<dbReference type="GO" id="GO:0016887">
    <property type="term" value="F:ATP hydrolysis activity"/>
    <property type="evidence" value="ECO:0007669"/>
    <property type="project" value="InterPro"/>
</dbReference>
<dbReference type="InterPro" id="IPR027256">
    <property type="entry name" value="P-typ_ATPase_IB"/>
</dbReference>
<comment type="subcellular location">
    <subcellularLocation>
        <location evidence="1">Membrane</location>
        <topology evidence="1">Multi-pass membrane protein</topology>
    </subcellularLocation>
</comment>
<feature type="transmembrane region" description="Helical" evidence="8">
    <location>
        <begin position="451"/>
        <end position="475"/>
    </location>
</feature>
<evidence type="ECO:0000256" key="8">
    <source>
        <dbReference type="RuleBase" id="RU362081"/>
    </source>
</evidence>
<dbReference type="EMBL" id="BNCP01000064">
    <property type="protein sequence ID" value="GIL91392.1"/>
    <property type="molecule type" value="Genomic_DNA"/>
</dbReference>
<dbReference type="PROSITE" id="PS01229">
    <property type="entry name" value="COF_2"/>
    <property type="match status" value="1"/>
</dbReference>
<dbReference type="GO" id="GO:0055070">
    <property type="term" value="P:copper ion homeostasis"/>
    <property type="evidence" value="ECO:0007669"/>
    <property type="project" value="TreeGrafter"/>
</dbReference>
<organism evidence="9 10">
    <name type="scientific">Volvox reticuliferus</name>
    <dbReference type="NCBI Taxonomy" id="1737510"/>
    <lineage>
        <taxon>Eukaryota</taxon>
        <taxon>Viridiplantae</taxon>
        <taxon>Chlorophyta</taxon>
        <taxon>core chlorophytes</taxon>
        <taxon>Chlorophyceae</taxon>
        <taxon>CS clade</taxon>
        <taxon>Chlamydomonadales</taxon>
        <taxon>Volvocaceae</taxon>
        <taxon>Volvox</taxon>
    </lineage>
</organism>
<keyword evidence="8" id="KW-0479">Metal-binding</keyword>
<evidence type="ECO:0000256" key="3">
    <source>
        <dbReference type="ARBA" id="ARBA00022741"/>
    </source>
</evidence>
<dbReference type="InterPro" id="IPR001757">
    <property type="entry name" value="P_typ_ATPase"/>
</dbReference>
<keyword evidence="5" id="KW-1278">Translocase</keyword>
<dbReference type="GO" id="GO:0016020">
    <property type="term" value="C:membrane"/>
    <property type="evidence" value="ECO:0007669"/>
    <property type="project" value="UniProtKB-SubCell"/>
</dbReference>
<evidence type="ECO:0000256" key="4">
    <source>
        <dbReference type="ARBA" id="ARBA00022840"/>
    </source>
</evidence>
<evidence type="ECO:0000256" key="7">
    <source>
        <dbReference type="ARBA" id="ARBA00023136"/>
    </source>
</evidence>
<dbReference type="InterPro" id="IPR018303">
    <property type="entry name" value="ATPase_P-typ_P_site"/>
</dbReference>
<keyword evidence="2 8" id="KW-0812">Transmembrane</keyword>
<dbReference type="PANTHER" id="PTHR43520:SF19">
    <property type="entry name" value="COPPER-TRANSPORTING ATPASE PAA2, CHLOROPLASTIC"/>
    <property type="match status" value="1"/>
</dbReference>
<dbReference type="Pfam" id="PF00702">
    <property type="entry name" value="Hydrolase"/>
    <property type="match status" value="1"/>
</dbReference>
<feature type="transmembrane region" description="Helical" evidence="8">
    <location>
        <begin position="40"/>
        <end position="58"/>
    </location>
</feature>
<dbReference type="PROSITE" id="PS00154">
    <property type="entry name" value="ATPASE_E1_E2"/>
    <property type="match status" value="1"/>
</dbReference>
<evidence type="ECO:0000313" key="9">
    <source>
        <dbReference type="EMBL" id="GIL91392.1"/>
    </source>
</evidence>
<dbReference type="SUPFAM" id="SSF56784">
    <property type="entry name" value="HAD-like"/>
    <property type="match status" value="1"/>
</dbReference>
<keyword evidence="3 8" id="KW-0547">Nucleotide-binding</keyword>
<dbReference type="InterPro" id="IPR036412">
    <property type="entry name" value="HAD-like_sf"/>
</dbReference>
<dbReference type="Gene3D" id="3.40.50.1000">
    <property type="entry name" value="HAD superfamily/HAD-like"/>
    <property type="match status" value="1"/>
</dbReference>
<dbReference type="OrthoDB" id="432719at2759"/>
<gene>
    <name evidence="9" type="ORF">Vretifemale_18948</name>
</gene>
<accession>A0A8J4D3Z1</accession>
<dbReference type="PANTHER" id="PTHR43520">
    <property type="entry name" value="ATP7, ISOFORM B"/>
    <property type="match status" value="1"/>
</dbReference>
<dbReference type="AlphaFoldDB" id="A0A8J4D3Z1"/>
<feature type="transmembrane region" description="Helical" evidence="8">
    <location>
        <begin position="117"/>
        <end position="141"/>
    </location>
</feature>
<sequence>MRATATGAKSTLSGIARLVSDAQAREAPVQRLADTVAGRFCYGVMTAAAATFLFWLTAGPQLFPQVLDPDLAGSGWAAVEASYHSHGAGGWGGGAAAAAFDDDALLSSSPLILALRLAVDVLVVACPCALGLATPTAVLVASSLGARRGLLVRGGDVLERLAAVDTVVLDKTGTLTEGKLKVLGVQVARTHTAPEASGIGSGNSDTPEDAVLRLAAAVESATRHPLADAVLSEARRRGLAAPSPAEAATTAAGRGVRAQVDGLWVAVGRREWALEAIGGGAAAAETLLTAPPPEAVAPGATSVWVAAEGRGIVGRIWLRDTLRPDAVATVAALAAAGKRVHVMSGDDPATVAAVAAAAGVAPDAAAGGLSPEQKLEAVRRLQADGRVVAMVGDGVNDAPALAAADVGVALKGGLDAAGEASGVVLMGDRLSQIIDALDLGSATLNKIRQNLAWALMYNIVGVPLAAGALLPSLGWSLNPSAAAAMMAFSSVAVVSNSLLLRAGRAAGSAPGAAAAAQSPAAVAAAVASISK</sequence>
<feature type="transmembrane region" description="Helical" evidence="8">
    <location>
        <begin position="481"/>
        <end position="500"/>
    </location>
</feature>
<dbReference type="GO" id="GO:0005507">
    <property type="term" value="F:copper ion binding"/>
    <property type="evidence" value="ECO:0007669"/>
    <property type="project" value="TreeGrafter"/>
</dbReference>
<proteinExistence type="inferred from homology"/>
<evidence type="ECO:0000256" key="6">
    <source>
        <dbReference type="ARBA" id="ARBA00022989"/>
    </source>
</evidence>
<evidence type="ECO:0000256" key="5">
    <source>
        <dbReference type="ARBA" id="ARBA00022967"/>
    </source>
</evidence>
<name>A0A8J4D3Z1_9CHLO</name>
<dbReference type="PRINTS" id="PR00119">
    <property type="entry name" value="CATATPASE"/>
</dbReference>
<reference evidence="9" key="1">
    <citation type="journal article" date="2021" name="Proc. Natl. Acad. Sci. U.S.A.">
        <title>Three genomes in the algal genus Volvox reveal the fate of a haploid sex-determining region after a transition to homothallism.</title>
        <authorList>
            <person name="Yamamoto K."/>
            <person name="Hamaji T."/>
            <person name="Kawai-Toyooka H."/>
            <person name="Matsuzaki R."/>
            <person name="Takahashi F."/>
            <person name="Nishimura Y."/>
            <person name="Kawachi M."/>
            <person name="Noguchi H."/>
            <person name="Minakuchi Y."/>
            <person name="Umen J.G."/>
            <person name="Toyoda A."/>
            <person name="Nozaki H."/>
        </authorList>
    </citation>
    <scope>NUCLEOTIDE SEQUENCE</scope>
    <source>
        <strain evidence="9">NIES-3786</strain>
    </source>
</reference>
<dbReference type="Gene3D" id="3.40.1110.10">
    <property type="entry name" value="Calcium-transporting ATPase, cytoplasmic domain N"/>
    <property type="match status" value="1"/>
</dbReference>
<evidence type="ECO:0000313" key="10">
    <source>
        <dbReference type="Proteomes" id="UP000747110"/>
    </source>
</evidence>